<dbReference type="InterPro" id="IPR006652">
    <property type="entry name" value="Kelch_1"/>
</dbReference>
<proteinExistence type="predicted"/>
<dbReference type="AlphaFoldDB" id="A0A8C4YW01"/>
<dbReference type="Proteomes" id="UP000694390">
    <property type="component" value="Chromosome 20"/>
</dbReference>
<dbReference type="GeneTree" id="ENSGT00940000158352"/>
<reference evidence="2" key="2">
    <citation type="submission" date="2025-08" db="UniProtKB">
        <authorList>
            <consortium name="Ensembl"/>
        </authorList>
    </citation>
    <scope>IDENTIFICATION</scope>
</reference>
<dbReference type="SUPFAM" id="SSF117281">
    <property type="entry name" value="Kelch motif"/>
    <property type="match status" value="1"/>
</dbReference>
<name>A0A8C4YW01_9SAUR</name>
<dbReference type="Pfam" id="PF01344">
    <property type="entry name" value="Kelch_1"/>
    <property type="match status" value="1"/>
</dbReference>
<evidence type="ECO:0000313" key="2">
    <source>
        <dbReference type="Ensembl" id="ENSGEVP00005030285.1"/>
    </source>
</evidence>
<evidence type="ECO:0000313" key="3">
    <source>
        <dbReference type="Proteomes" id="UP000694390"/>
    </source>
</evidence>
<keyword evidence="3" id="KW-1185">Reference proteome</keyword>
<dbReference type="PANTHER" id="PTHR45632:SF17">
    <property type="entry name" value="KELCH-LIKE PROTEIN 31"/>
    <property type="match status" value="1"/>
</dbReference>
<dbReference type="Gene3D" id="2.120.10.80">
    <property type="entry name" value="Kelch-type beta propeller"/>
    <property type="match status" value="1"/>
</dbReference>
<organism evidence="2 3">
    <name type="scientific">Gopherus evgoodei</name>
    <name type="common">Goodes thornscrub tortoise</name>
    <dbReference type="NCBI Taxonomy" id="1825980"/>
    <lineage>
        <taxon>Eukaryota</taxon>
        <taxon>Metazoa</taxon>
        <taxon>Chordata</taxon>
        <taxon>Craniata</taxon>
        <taxon>Vertebrata</taxon>
        <taxon>Euteleostomi</taxon>
        <taxon>Archelosauria</taxon>
        <taxon>Testudinata</taxon>
        <taxon>Testudines</taxon>
        <taxon>Cryptodira</taxon>
        <taxon>Durocryptodira</taxon>
        <taxon>Testudinoidea</taxon>
        <taxon>Testudinidae</taxon>
        <taxon>Gopherus</taxon>
    </lineage>
</organism>
<dbReference type="OrthoDB" id="45365at2759"/>
<keyword evidence="1" id="KW-0880">Kelch repeat</keyword>
<sequence length="171" mass="18679">LIPLRHFTGGYVNNCYSRTVCSYEPSTDSWRDRAGLCTPRGWHCTATWADRAYVLGSSQLGPRGERVDVIPMECYNPDTGQWSYVASVPTGVSTARVTILDGRICLVGGWNESGKKSQKCVQSYNPELNEWAEEEDLPKATVGVSCCTMTLSHQSSKGSRTSSMASAVVSI</sequence>
<reference evidence="2" key="3">
    <citation type="submission" date="2025-09" db="UniProtKB">
        <authorList>
            <consortium name="Ensembl"/>
        </authorList>
    </citation>
    <scope>IDENTIFICATION</scope>
</reference>
<accession>A0A8C4YW01</accession>
<dbReference type="PANTHER" id="PTHR45632">
    <property type="entry name" value="LD33804P"/>
    <property type="match status" value="1"/>
</dbReference>
<reference evidence="2" key="1">
    <citation type="submission" date="2019-06" db="EMBL/GenBank/DDBJ databases">
        <title>G10K-VGP Goodes thornscrub tortoise genome, primary haplotype.</title>
        <authorList>
            <person name="Murphy B."/>
            <person name="Edwards T."/>
            <person name="Rhie A."/>
            <person name="Koren S."/>
            <person name="Phillippy A."/>
            <person name="Fedrigo O."/>
            <person name="Haase B."/>
            <person name="Mountcastle J."/>
            <person name="Lewin H."/>
            <person name="Damas J."/>
            <person name="Howe K."/>
            <person name="Formenti G."/>
            <person name="Myers G."/>
            <person name="Durbin R."/>
            <person name="Jarvis E.D."/>
        </authorList>
    </citation>
    <scope>NUCLEOTIDE SEQUENCE [LARGE SCALE GENOMIC DNA]</scope>
</reference>
<dbReference type="Ensembl" id="ENSGEVT00005031811.1">
    <property type="protein sequence ID" value="ENSGEVP00005030285.1"/>
    <property type="gene ID" value="ENSGEVG00005021142.1"/>
</dbReference>
<dbReference type="InterPro" id="IPR015915">
    <property type="entry name" value="Kelch-typ_b-propeller"/>
</dbReference>
<dbReference type="GO" id="GO:0005634">
    <property type="term" value="C:nucleus"/>
    <property type="evidence" value="ECO:0007669"/>
    <property type="project" value="TreeGrafter"/>
</dbReference>
<evidence type="ECO:0000256" key="1">
    <source>
        <dbReference type="ARBA" id="ARBA00022441"/>
    </source>
</evidence>
<dbReference type="GO" id="GO:0046329">
    <property type="term" value="P:negative regulation of JNK cascade"/>
    <property type="evidence" value="ECO:0007669"/>
    <property type="project" value="TreeGrafter"/>
</dbReference>
<protein>
    <submittedName>
        <fullName evidence="2">Uncharacterized protein</fullName>
    </submittedName>
</protein>